<dbReference type="GO" id="GO:0006355">
    <property type="term" value="P:regulation of DNA-templated transcription"/>
    <property type="evidence" value="ECO:0007669"/>
    <property type="project" value="InterPro"/>
</dbReference>
<evidence type="ECO:0000256" key="1">
    <source>
        <dbReference type="ARBA" id="ARBA00023015"/>
    </source>
</evidence>
<evidence type="ECO:0000313" key="6">
    <source>
        <dbReference type="Proteomes" id="UP000192656"/>
    </source>
</evidence>
<dbReference type="InterPro" id="IPR016032">
    <property type="entry name" value="Sig_transdc_resp-reg_C-effctor"/>
</dbReference>
<dbReference type="Proteomes" id="UP000192656">
    <property type="component" value="Unassembled WGS sequence"/>
</dbReference>
<evidence type="ECO:0000259" key="4">
    <source>
        <dbReference type="PROSITE" id="PS50043"/>
    </source>
</evidence>
<dbReference type="PANTHER" id="PTHR44688:SF16">
    <property type="entry name" value="DNA-BINDING TRANSCRIPTIONAL ACTIVATOR DEVR_DOSR"/>
    <property type="match status" value="1"/>
</dbReference>
<evidence type="ECO:0000256" key="3">
    <source>
        <dbReference type="ARBA" id="ARBA00023163"/>
    </source>
</evidence>
<dbReference type="STRING" id="937218.SAMN06297251_101147"/>
<evidence type="ECO:0000256" key="2">
    <source>
        <dbReference type="ARBA" id="ARBA00023125"/>
    </source>
</evidence>
<dbReference type="RefSeq" id="WP_210190457.1">
    <property type="nucleotide sequence ID" value="NZ_FWXR01000001.1"/>
</dbReference>
<keyword evidence="6" id="KW-1185">Reference proteome</keyword>
<dbReference type="Pfam" id="PF00196">
    <property type="entry name" value="GerE"/>
    <property type="match status" value="1"/>
</dbReference>
<protein>
    <submittedName>
        <fullName evidence="5">DNA-binding transcriptional regulator, CsgD family</fullName>
    </submittedName>
</protein>
<reference evidence="5 6" key="1">
    <citation type="submission" date="2017-04" db="EMBL/GenBank/DDBJ databases">
        <authorList>
            <person name="Afonso C.L."/>
            <person name="Miller P.J."/>
            <person name="Scott M.A."/>
            <person name="Spackman E."/>
            <person name="Goraichik I."/>
            <person name="Dimitrov K.M."/>
            <person name="Suarez D.L."/>
            <person name="Swayne D.E."/>
        </authorList>
    </citation>
    <scope>NUCLEOTIDE SEQUENCE [LARGE SCALE GENOMIC DNA]</scope>
    <source>
        <strain evidence="5 6">CGMCC 1.10972</strain>
    </source>
</reference>
<dbReference type="PRINTS" id="PR00038">
    <property type="entry name" value="HTHLUXR"/>
</dbReference>
<keyword evidence="2 5" id="KW-0238">DNA-binding</keyword>
<dbReference type="AlphaFoldDB" id="A0A1W1YBZ1"/>
<proteinExistence type="predicted"/>
<gene>
    <name evidence="5" type="ORF">SAMN06297251_101147</name>
</gene>
<keyword evidence="1" id="KW-0805">Transcription regulation</keyword>
<dbReference type="CDD" id="cd06170">
    <property type="entry name" value="LuxR_C_like"/>
    <property type="match status" value="1"/>
</dbReference>
<accession>A0A1W1YBZ1</accession>
<dbReference type="Gene3D" id="1.10.10.10">
    <property type="entry name" value="Winged helix-like DNA-binding domain superfamily/Winged helix DNA-binding domain"/>
    <property type="match status" value="1"/>
</dbReference>
<name>A0A1W1YBZ1_9HYPH</name>
<dbReference type="PANTHER" id="PTHR44688">
    <property type="entry name" value="DNA-BINDING TRANSCRIPTIONAL ACTIVATOR DEVR_DOSR"/>
    <property type="match status" value="1"/>
</dbReference>
<dbReference type="GO" id="GO:0003677">
    <property type="term" value="F:DNA binding"/>
    <property type="evidence" value="ECO:0007669"/>
    <property type="project" value="UniProtKB-KW"/>
</dbReference>
<dbReference type="SUPFAM" id="SSF46894">
    <property type="entry name" value="C-terminal effector domain of the bipartite response regulators"/>
    <property type="match status" value="1"/>
</dbReference>
<organism evidence="5 6">
    <name type="scientific">Fulvimarina manganoxydans</name>
    <dbReference type="NCBI Taxonomy" id="937218"/>
    <lineage>
        <taxon>Bacteria</taxon>
        <taxon>Pseudomonadati</taxon>
        <taxon>Pseudomonadota</taxon>
        <taxon>Alphaproteobacteria</taxon>
        <taxon>Hyphomicrobiales</taxon>
        <taxon>Aurantimonadaceae</taxon>
        <taxon>Fulvimarina</taxon>
    </lineage>
</organism>
<keyword evidence="3" id="KW-0804">Transcription</keyword>
<dbReference type="SMART" id="SM00421">
    <property type="entry name" value="HTH_LUXR"/>
    <property type="match status" value="1"/>
</dbReference>
<dbReference type="InterPro" id="IPR000792">
    <property type="entry name" value="Tscrpt_reg_LuxR_C"/>
</dbReference>
<dbReference type="PROSITE" id="PS50043">
    <property type="entry name" value="HTH_LUXR_2"/>
    <property type="match status" value="1"/>
</dbReference>
<sequence>MDYLDLIDQLDALDDPASVWKAGVRYFRHFGIDGVYFLDLSSIERPKALWSHPSIERHSHSVGLTRRPDPLQQCFKTLRPCPTGADFAKDHPELSEGERALIEAFGEESGLKTGSSITVKRHPLGRGCGFNILSSLGREGFLKTFERHRTDLVMGAQLIASGLKPEEVRQPDDASRLTSRECDCLAFVASGLRIAEIAQRLGVSVVTIEFHLRNARQKLGAQTRDHAVALALMRGAINP</sequence>
<dbReference type="EMBL" id="FWXR01000001">
    <property type="protein sequence ID" value="SMC33673.1"/>
    <property type="molecule type" value="Genomic_DNA"/>
</dbReference>
<feature type="domain" description="HTH luxR-type" evidence="4">
    <location>
        <begin position="170"/>
        <end position="235"/>
    </location>
</feature>
<dbReference type="InterPro" id="IPR036388">
    <property type="entry name" value="WH-like_DNA-bd_sf"/>
</dbReference>
<evidence type="ECO:0000313" key="5">
    <source>
        <dbReference type="EMBL" id="SMC33673.1"/>
    </source>
</evidence>